<reference evidence="3 5" key="1">
    <citation type="submission" date="2014-12" db="EMBL/GenBank/DDBJ databases">
        <title>Draft genome sequences of 29 type strains of Enterococci.</title>
        <authorList>
            <person name="Zhong Z."/>
            <person name="Sun Z."/>
            <person name="Liu W."/>
            <person name="Zhang W."/>
            <person name="Zhang H."/>
        </authorList>
    </citation>
    <scope>NUCLEOTIDE SEQUENCE [LARGE SCALE GENOMIC DNA]</scope>
    <source>
        <strain evidence="3 5">DSM 21207</strain>
    </source>
</reference>
<dbReference type="RefSeq" id="WP_071863727.1">
    <property type="nucleotide sequence ID" value="NZ_JBHLVQ010000015.1"/>
</dbReference>
<gene>
    <name evidence="4" type="ORF">AKL21_09110</name>
    <name evidence="3" type="ORF">RU96_GL000246</name>
</gene>
<keyword evidence="6" id="KW-1185">Reference proteome</keyword>
<feature type="domain" description="Cell wall elongation regulator TseB-like" evidence="2">
    <location>
        <begin position="46"/>
        <end position="90"/>
    </location>
</feature>
<evidence type="ECO:0000313" key="6">
    <source>
        <dbReference type="Proteomes" id="UP000216797"/>
    </source>
</evidence>
<proteinExistence type="predicted"/>
<keyword evidence="1" id="KW-0472">Membrane</keyword>
<dbReference type="OrthoDB" id="2242521at2"/>
<evidence type="ECO:0000313" key="3">
    <source>
        <dbReference type="EMBL" id="OJG16779.1"/>
    </source>
</evidence>
<dbReference type="Gene3D" id="3.10.450.40">
    <property type="match status" value="2"/>
</dbReference>
<organism evidence="3 5">
    <name type="scientific">Enterococcus canintestini</name>
    <dbReference type="NCBI Taxonomy" id="317010"/>
    <lineage>
        <taxon>Bacteria</taxon>
        <taxon>Bacillati</taxon>
        <taxon>Bacillota</taxon>
        <taxon>Bacilli</taxon>
        <taxon>Lactobacillales</taxon>
        <taxon>Enterococcaceae</taxon>
        <taxon>Enterococcus</taxon>
    </lineage>
</organism>
<accession>A0A1L8RAJ1</accession>
<feature type="transmembrane region" description="Helical" evidence="1">
    <location>
        <begin position="12"/>
        <end position="34"/>
    </location>
</feature>
<evidence type="ECO:0000313" key="5">
    <source>
        <dbReference type="Proteomes" id="UP000182835"/>
    </source>
</evidence>
<protein>
    <submittedName>
        <fullName evidence="4">Peptidase</fullName>
    </submittedName>
</protein>
<dbReference type="InterPro" id="IPR041401">
    <property type="entry name" value="TseB-like_dom"/>
</dbReference>
<dbReference type="Pfam" id="PF17881">
    <property type="entry name" value="TseB"/>
    <property type="match status" value="1"/>
</dbReference>
<dbReference type="STRING" id="317010.RU96_GL000246"/>
<evidence type="ECO:0000313" key="4">
    <source>
        <dbReference type="EMBL" id="PAB00636.1"/>
    </source>
</evidence>
<dbReference type="EMBL" id="JXKG01000001">
    <property type="protein sequence ID" value="OJG16779.1"/>
    <property type="molecule type" value="Genomic_DNA"/>
</dbReference>
<keyword evidence="1" id="KW-0812">Transmembrane</keyword>
<dbReference type="InterPro" id="IPR046350">
    <property type="entry name" value="Cystatin_sf"/>
</dbReference>
<evidence type="ECO:0000256" key="1">
    <source>
        <dbReference type="SAM" id="Phobius"/>
    </source>
</evidence>
<keyword evidence="1" id="KW-1133">Transmembrane helix</keyword>
<dbReference type="EMBL" id="LHUG01000006">
    <property type="protein sequence ID" value="PAB00636.1"/>
    <property type="molecule type" value="Genomic_DNA"/>
</dbReference>
<dbReference type="AlphaFoldDB" id="A0A1L8RAJ1"/>
<sequence>MKKNLAKEERQELILFIISGVLVILIALGILGYLKAQSPMQQAKKEATALAKKHTDLVNVDEFYWYNRQQTYFSLIGSDKKGQEIAVIVPKSGEKITVLPQKDGITANKAKALVNNTFHSQTAKKAELGIYDKKPVWEVMATDEDGQITYYLLSFEKGEEVKVIKDV</sequence>
<dbReference type="Proteomes" id="UP000182835">
    <property type="component" value="Unassembled WGS sequence"/>
</dbReference>
<dbReference type="SUPFAM" id="SSF54403">
    <property type="entry name" value="Cystatin/monellin"/>
    <property type="match status" value="2"/>
</dbReference>
<name>A0A1L8RAJ1_9ENTE</name>
<evidence type="ECO:0000259" key="2">
    <source>
        <dbReference type="Pfam" id="PF17881"/>
    </source>
</evidence>
<reference evidence="4 6" key="2">
    <citation type="submission" date="2015-08" db="EMBL/GenBank/DDBJ databases">
        <title>Enterococcus genome sequence.</title>
        <authorList>
            <person name="Acedo J.Z."/>
            <person name="Vederas J.C."/>
        </authorList>
    </citation>
    <scope>NUCLEOTIDE SEQUENCE [LARGE SCALE GENOMIC DNA]</scope>
    <source>
        <strain evidence="4 6">49</strain>
    </source>
</reference>
<dbReference type="Proteomes" id="UP000216797">
    <property type="component" value="Unassembled WGS sequence"/>
</dbReference>
<comment type="caution">
    <text evidence="3">The sequence shown here is derived from an EMBL/GenBank/DDBJ whole genome shotgun (WGS) entry which is preliminary data.</text>
</comment>